<dbReference type="OrthoDB" id="276604at2"/>
<proteinExistence type="predicted"/>
<dbReference type="GO" id="GO:0016810">
    <property type="term" value="F:hydrolase activity, acting on carbon-nitrogen (but not peptide) bonds"/>
    <property type="evidence" value="ECO:0007669"/>
    <property type="project" value="InterPro"/>
</dbReference>
<dbReference type="Proteomes" id="UP000061569">
    <property type="component" value="Chromosome"/>
</dbReference>
<dbReference type="EMBL" id="CP013140">
    <property type="protein sequence ID" value="ALN60135.1"/>
    <property type="molecule type" value="Genomic_DNA"/>
</dbReference>
<dbReference type="PANTHER" id="PTHR10587">
    <property type="entry name" value="GLYCOSYL TRANSFERASE-RELATED"/>
    <property type="match status" value="1"/>
</dbReference>
<evidence type="ECO:0000313" key="3">
    <source>
        <dbReference type="Proteomes" id="UP000061569"/>
    </source>
</evidence>
<gene>
    <name evidence="2" type="ORF">GLE_4794</name>
</gene>
<protein>
    <submittedName>
        <fullName evidence="2">Polysaccharide deacetylase</fullName>
    </submittedName>
</protein>
<name>A0A0S2DNB8_LYSEN</name>
<dbReference type="PATRIC" id="fig|69.6.peg.4727"/>
<reference evidence="2 3" key="1">
    <citation type="submission" date="2015-11" db="EMBL/GenBank/DDBJ databases">
        <title>Genome sequences of Lysobacter enzymogenes strain C3 and Lysobacter antibioticus ATCC 29479.</title>
        <authorList>
            <person name="Kobayashi D.Y."/>
        </authorList>
    </citation>
    <scope>NUCLEOTIDE SEQUENCE [LARGE SCALE GENOMIC DNA]</scope>
    <source>
        <strain evidence="2 3">C3</strain>
    </source>
</reference>
<dbReference type="InterPro" id="IPR050248">
    <property type="entry name" value="Polysacc_deacetylase_ArnD"/>
</dbReference>
<dbReference type="PROSITE" id="PS51677">
    <property type="entry name" value="NODB"/>
    <property type="match status" value="1"/>
</dbReference>
<evidence type="ECO:0000313" key="2">
    <source>
        <dbReference type="EMBL" id="ALN60135.1"/>
    </source>
</evidence>
<dbReference type="SUPFAM" id="SSF88713">
    <property type="entry name" value="Glycoside hydrolase/deacetylase"/>
    <property type="match status" value="1"/>
</dbReference>
<sequence length="261" mass="28312">MNPTVPHRPPRYPEAAPWLFAASQLAVLGLWWAAGWKIGLAALALSHAAMLWGTLRPGSALFSPVLRRLPTCEPVVWLTIDDGPSDDTAAMLDLLDAHGAKATFFVVAERARARPELLARIVQRGHGVGHHSGSHPSAAFWRLGPAAMRREIEEADRTLRELLPGYRLQWFRAVVGMANPFVARGLKRCGLARVAWSARGFDAVAADPARVVARVERGLAPGAIVLMHEGAGHGRSVETMAALLARLQALGYRCVLPEARE</sequence>
<dbReference type="Gene3D" id="3.20.20.370">
    <property type="entry name" value="Glycoside hydrolase/deacetylase"/>
    <property type="match status" value="1"/>
</dbReference>
<evidence type="ECO:0000259" key="1">
    <source>
        <dbReference type="PROSITE" id="PS51677"/>
    </source>
</evidence>
<accession>A0A0S2DNB8</accession>
<feature type="domain" description="NodB homology" evidence="1">
    <location>
        <begin position="74"/>
        <end position="261"/>
    </location>
</feature>
<dbReference type="GO" id="GO:0005975">
    <property type="term" value="P:carbohydrate metabolic process"/>
    <property type="evidence" value="ECO:0007669"/>
    <property type="project" value="InterPro"/>
</dbReference>
<dbReference type="STRING" id="69.GLE_4794"/>
<dbReference type="InterPro" id="IPR011330">
    <property type="entry name" value="Glyco_hydro/deAcase_b/a-brl"/>
</dbReference>
<organism evidence="2 3">
    <name type="scientific">Lysobacter enzymogenes</name>
    <dbReference type="NCBI Taxonomy" id="69"/>
    <lineage>
        <taxon>Bacteria</taxon>
        <taxon>Pseudomonadati</taxon>
        <taxon>Pseudomonadota</taxon>
        <taxon>Gammaproteobacteria</taxon>
        <taxon>Lysobacterales</taxon>
        <taxon>Lysobacteraceae</taxon>
        <taxon>Lysobacter</taxon>
    </lineage>
</organism>
<dbReference type="AlphaFoldDB" id="A0A0S2DNB8"/>
<dbReference type="InterPro" id="IPR002509">
    <property type="entry name" value="NODB_dom"/>
</dbReference>
<dbReference type="Pfam" id="PF01522">
    <property type="entry name" value="Polysacc_deac_1"/>
    <property type="match status" value="1"/>
</dbReference>
<dbReference type="CDD" id="cd10917">
    <property type="entry name" value="CE4_NodB_like_6s_7s"/>
    <property type="match status" value="1"/>
</dbReference>
<dbReference type="PANTHER" id="PTHR10587:SF137">
    <property type="entry name" value="4-DEOXY-4-FORMAMIDO-L-ARABINOSE-PHOSPHOUNDECAPRENOL DEFORMYLASE ARND-RELATED"/>
    <property type="match status" value="1"/>
</dbReference>
<dbReference type="KEGG" id="lez:GLE_4794"/>